<sequence>MTSSDDERYPYKSARRCGRRLNPDHKGECRSCRGSGYFSARCKHCRGNGCGGCDGGDYKTECRACKGTGVFVSGRSDW</sequence>
<gene>
    <name evidence="1" type="primary">PLESTB001727</name>
    <name evidence="2" type="synonym">PLESTB001728</name>
    <name evidence="1" type="ORF">PLESTB_001192800</name>
    <name evidence="2" type="ORF">PLESTB_001192900</name>
</gene>
<comment type="caution">
    <text evidence="1">The sequence shown here is derived from an EMBL/GenBank/DDBJ whole genome shotgun (WGS) entry which is preliminary data.</text>
</comment>
<evidence type="ECO:0000313" key="2">
    <source>
        <dbReference type="EMBL" id="GLC57151.1"/>
    </source>
</evidence>
<organism evidence="1 3">
    <name type="scientific">Pleodorina starrii</name>
    <dbReference type="NCBI Taxonomy" id="330485"/>
    <lineage>
        <taxon>Eukaryota</taxon>
        <taxon>Viridiplantae</taxon>
        <taxon>Chlorophyta</taxon>
        <taxon>core chlorophytes</taxon>
        <taxon>Chlorophyceae</taxon>
        <taxon>CS clade</taxon>
        <taxon>Chlamydomonadales</taxon>
        <taxon>Volvocaceae</taxon>
        <taxon>Pleodorina</taxon>
    </lineage>
</organism>
<proteinExistence type="predicted"/>
<evidence type="ECO:0000313" key="3">
    <source>
        <dbReference type="Proteomes" id="UP001165080"/>
    </source>
</evidence>
<name>A0A9W6F630_9CHLO</name>
<reference evidence="1" key="1">
    <citation type="submission" date="2022-08" db="EMBL/GenBank/DDBJ databases">
        <authorList>
            <person name="Takahashi K."/>
            <person name="Suzuki S."/>
            <person name="Kawachi M."/>
            <person name="Higashiyama T."/>
            <person name="Nozaki H."/>
        </authorList>
    </citation>
    <scope>NUCLEOTIDE SEQUENCE</scope>
    <source>
        <strain evidence="1">NIES-4479</strain>
    </source>
</reference>
<dbReference type="Proteomes" id="UP001165080">
    <property type="component" value="Unassembled WGS sequence"/>
</dbReference>
<dbReference type="EMBL" id="BRXU01000018">
    <property type="protein sequence ID" value="GLC57151.1"/>
    <property type="molecule type" value="Genomic_DNA"/>
</dbReference>
<protein>
    <submittedName>
        <fullName evidence="1">Uncharacterized protein</fullName>
    </submittedName>
</protein>
<dbReference type="EMBL" id="BRXU01000018">
    <property type="protein sequence ID" value="GLC57150.1"/>
    <property type="molecule type" value="Genomic_DNA"/>
</dbReference>
<keyword evidence="3" id="KW-1185">Reference proteome</keyword>
<accession>A0A9W6F630</accession>
<reference evidence="1 3" key="2">
    <citation type="journal article" date="2023" name="Commun. Biol.">
        <title>Reorganization of the ancestral sex-determining regions during the evolution of trioecy in Pleodorina starrii.</title>
        <authorList>
            <person name="Takahashi K."/>
            <person name="Suzuki S."/>
            <person name="Kawai-Toyooka H."/>
            <person name="Yamamoto K."/>
            <person name="Hamaji T."/>
            <person name="Ootsuki R."/>
            <person name="Yamaguchi H."/>
            <person name="Kawachi M."/>
            <person name="Higashiyama T."/>
            <person name="Nozaki H."/>
        </authorList>
    </citation>
    <scope>NUCLEOTIDE SEQUENCE [LARGE SCALE GENOMIC DNA]</scope>
    <source>
        <strain evidence="1 3">NIES-4479</strain>
    </source>
</reference>
<evidence type="ECO:0000313" key="1">
    <source>
        <dbReference type="EMBL" id="GLC57150.1"/>
    </source>
</evidence>
<dbReference type="AlphaFoldDB" id="A0A9W6F630"/>